<reference evidence="9" key="1">
    <citation type="submission" date="2023-07" db="EMBL/GenBank/DDBJ databases">
        <authorList>
            <person name="Stuckert A."/>
        </authorList>
    </citation>
    <scope>NUCLEOTIDE SEQUENCE</scope>
</reference>
<feature type="disulfide bond" evidence="6">
    <location>
        <begin position="848"/>
        <end position="857"/>
    </location>
</feature>
<evidence type="ECO:0000256" key="2">
    <source>
        <dbReference type="ARBA" id="ARBA00022729"/>
    </source>
</evidence>
<protein>
    <submittedName>
        <fullName evidence="9">Uncharacterized protein</fullName>
    </submittedName>
</protein>
<feature type="domain" description="EGF-like" evidence="8">
    <location>
        <begin position="106"/>
        <end position="142"/>
    </location>
</feature>
<dbReference type="InterPro" id="IPR001881">
    <property type="entry name" value="EGF-like_Ca-bd_dom"/>
</dbReference>
<dbReference type="SUPFAM" id="SSF49899">
    <property type="entry name" value="Concanavalin A-like lectins/glucanases"/>
    <property type="match status" value="3"/>
</dbReference>
<dbReference type="PROSITE" id="PS50025">
    <property type="entry name" value="LAM_G_DOMAIN"/>
    <property type="match status" value="3"/>
</dbReference>
<dbReference type="InterPro" id="IPR000742">
    <property type="entry name" value="EGF"/>
</dbReference>
<keyword evidence="2" id="KW-0732">Signal</keyword>
<dbReference type="PANTHER" id="PTHR12916:SF4">
    <property type="entry name" value="UNINFLATABLE, ISOFORM C"/>
    <property type="match status" value="1"/>
</dbReference>
<comment type="caution">
    <text evidence="9">The sequence shown here is derived from an EMBL/GenBank/DDBJ whole genome shotgun (WGS) entry which is preliminary data.</text>
</comment>
<dbReference type="SMART" id="SM00179">
    <property type="entry name" value="EGF_CA"/>
    <property type="match status" value="7"/>
</dbReference>
<accession>A0ABN9MN58</accession>
<dbReference type="CDD" id="cd00110">
    <property type="entry name" value="LamG"/>
    <property type="match status" value="3"/>
</dbReference>
<dbReference type="PROSITE" id="PS50026">
    <property type="entry name" value="EGF_3"/>
    <property type="match status" value="8"/>
</dbReference>
<feature type="domain" description="EGF-like" evidence="8">
    <location>
        <begin position="373"/>
        <end position="409"/>
    </location>
</feature>
<dbReference type="SMART" id="SM00282">
    <property type="entry name" value="LamG"/>
    <property type="match status" value="3"/>
</dbReference>
<dbReference type="Pfam" id="PF12661">
    <property type="entry name" value="hEGF"/>
    <property type="match status" value="1"/>
</dbReference>
<dbReference type="PROSITE" id="PS00010">
    <property type="entry name" value="ASX_HYDROXYL"/>
    <property type="match status" value="5"/>
</dbReference>
<proteinExistence type="predicted"/>
<evidence type="ECO:0000256" key="5">
    <source>
        <dbReference type="ARBA" id="ARBA00023180"/>
    </source>
</evidence>
<dbReference type="PROSITE" id="PS01186">
    <property type="entry name" value="EGF_2"/>
    <property type="match status" value="5"/>
</dbReference>
<dbReference type="PRINTS" id="PR00010">
    <property type="entry name" value="EGFBLOOD"/>
</dbReference>
<evidence type="ECO:0000259" key="7">
    <source>
        <dbReference type="PROSITE" id="PS50025"/>
    </source>
</evidence>
<dbReference type="InterPro" id="IPR001791">
    <property type="entry name" value="Laminin_G"/>
</dbReference>
<dbReference type="PANTHER" id="PTHR12916">
    <property type="entry name" value="CYTOCHROME C OXIDASE POLYPEPTIDE VIC-2"/>
    <property type="match status" value="1"/>
</dbReference>
<feature type="disulfide bond" evidence="6">
    <location>
        <begin position="963"/>
        <end position="972"/>
    </location>
</feature>
<feature type="domain" description="EGF-like" evidence="8">
    <location>
        <begin position="822"/>
        <end position="858"/>
    </location>
</feature>
<keyword evidence="10" id="KW-1185">Reference proteome</keyword>
<dbReference type="Gene3D" id="2.10.25.10">
    <property type="entry name" value="Laminin"/>
    <property type="match status" value="8"/>
</dbReference>
<feature type="disulfide bond" evidence="6">
    <location>
        <begin position="132"/>
        <end position="141"/>
    </location>
</feature>
<dbReference type="PROSITE" id="PS00022">
    <property type="entry name" value="EGF_1"/>
    <property type="match status" value="8"/>
</dbReference>
<feature type="domain" description="EGF-like" evidence="8">
    <location>
        <begin position="144"/>
        <end position="184"/>
    </location>
</feature>
<dbReference type="PROSITE" id="PS01187">
    <property type="entry name" value="EGF_CA"/>
    <property type="match status" value="3"/>
</dbReference>
<dbReference type="Pfam" id="PF00008">
    <property type="entry name" value="EGF"/>
    <property type="match status" value="6"/>
</dbReference>
<sequence>MRRRGCARRSPAERKCERSLILYGELGCRHTSRIWSVFYIRIDLNKEDPGKHTQKGGKNISKTIHSEEIGTKQNPLNCMLANARSLTNKMEELEAEISTGVLCTINIDDCERNPCENGATCEDGVADYTCKCPAPWGGKNCSIELLGCINHSCQNGAMCIPTYEEEIHAHSCKCQPGFYGQDCSTPTTFSFSSSGYVIYELEVSNNSRTSTEDTVHMAVRFRTTLPDVVLLYRGNETSYLILELFNGLLQVLYKNGNSSSVVVINKHYIDDGDWHKAEVTLNSDLHLLLHHENCTNGTCSHFQPLLTDYDPELPKSFTKVYIGGLTQDSLLDNTQSKQNFTGCLEDLTIDSRVLLPQHIGEDQSYDITLGCNKTDWCQSSPCHHGSKCIDRWINHECACVRPYTGPTCLEEYTPGTFFGEDIPSFANFTITQNLCDTFNISAFIRTRKPDGLVLQISNGTTNYLTIYLKSGQIHIKLLSETISFKEYISNGKKHMINIFIKGLVKLNINTFEEELEQLPPISISAEHTVLVGGMPPGENIEQWGGYFKGCLQDVRIKEKRLEFFSLDSEDEAVYPASISNVRMNCVSDDVCQSSPCKNNGICTVTWNDFTCKCSANFTGPTCEEPVWCQQRPCPPESTCKDFTGGYTCLVNATFKEESSVIFTSHNSSEFQVASVSLDFRTRDTDAVLLEASKDLDYISIFIQAGRLLITLHSGNSVEGIRFDSKITISDALWHRVQITMAVATDVSSQWIISLDGHNMALQANGGSLNFLLADTAVNLAKNYTGCLGQVSIGDLYLPFADQSFPQHFIKTEVMSLELGCQGEDMCNRAPCQHGGQCQDLFNSFSCTCPSGWEGVHCELNIDDCKSKPCAHGSCYDLENGYRCDCSSGYTGENCEINVDDCQHHQCLHGGSCLDGVNSYTCRCPTNYVGAYCECQININDCEPNPCLNGGACQDSVNNYKCICNASFSGVRCEVGGR</sequence>
<feature type="domain" description="EGF-like" evidence="8">
    <location>
        <begin position="587"/>
        <end position="623"/>
    </location>
</feature>
<feature type="disulfide bond" evidence="6">
    <location>
        <begin position="613"/>
        <end position="622"/>
    </location>
</feature>
<dbReference type="InterPro" id="IPR013320">
    <property type="entry name" value="ConA-like_dom_sf"/>
</dbReference>
<feature type="domain" description="EGF-like" evidence="8">
    <location>
        <begin position="860"/>
        <end position="895"/>
    </location>
</feature>
<gene>
    <name evidence="9" type="ORF">RIMI_LOCUS22877503</name>
</gene>
<dbReference type="InterPro" id="IPR018097">
    <property type="entry name" value="EGF_Ca-bd_CS"/>
</dbReference>
<dbReference type="SUPFAM" id="SSF57184">
    <property type="entry name" value="Growth factor receptor domain"/>
    <property type="match status" value="1"/>
</dbReference>
<dbReference type="InterPro" id="IPR009030">
    <property type="entry name" value="Growth_fac_rcpt_cys_sf"/>
</dbReference>
<dbReference type="Gene3D" id="2.60.120.200">
    <property type="match status" value="3"/>
</dbReference>
<evidence type="ECO:0000256" key="4">
    <source>
        <dbReference type="ARBA" id="ARBA00023157"/>
    </source>
</evidence>
<feature type="disulfide bond" evidence="6">
    <location>
        <begin position="885"/>
        <end position="894"/>
    </location>
</feature>
<evidence type="ECO:0000256" key="6">
    <source>
        <dbReference type="PROSITE-ProRule" id="PRU00076"/>
    </source>
</evidence>
<keyword evidence="5" id="KW-0325">Glycoprotein</keyword>
<keyword evidence="4 6" id="KW-1015">Disulfide bond</keyword>
<name>A0ABN9MN58_9NEOB</name>
<dbReference type="EMBL" id="CAUEEQ010079024">
    <property type="protein sequence ID" value="CAJ0968186.1"/>
    <property type="molecule type" value="Genomic_DNA"/>
</dbReference>
<feature type="disulfide bond" evidence="6">
    <location>
        <begin position="923"/>
        <end position="932"/>
    </location>
</feature>
<feature type="domain" description="Laminin G" evidence="7">
    <location>
        <begin position="415"/>
        <end position="585"/>
    </location>
</feature>
<keyword evidence="3" id="KW-0677">Repeat</keyword>
<evidence type="ECO:0000256" key="3">
    <source>
        <dbReference type="ARBA" id="ARBA00022737"/>
    </source>
</evidence>
<feature type="domain" description="EGF-like" evidence="8">
    <location>
        <begin position="937"/>
        <end position="973"/>
    </location>
</feature>
<feature type="domain" description="EGF-like" evidence="8">
    <location>
        <begin position="897"/>
        <end position="933"/>
    </location>
</feature>
<evidence type="ECO:0000256" key="1">
    <source>
        <dbReference type="ARBA" id="ARBA00022536"/>
    </source>
</evidence>
<dbReference type="InterPro" id="IPR000152">
    <property type="entry name" value="EGF-type_Asp/Asn_hydroxyl_site"/>
</dbReference>
<dbReference type="InterPro" id="IPR013032">
    <property type="entry name" value="EGF-like_CS"/>
</dbReference>
<comment type="caution">
    <text evidence="6">Lacks conserved residue(s) required for the propagation of feature annotation.</text>
</comment>
<evidence type="ECO:0000313" key="10">
    <source>
        <dbReference type="Proteomes" id="UP001176940"/>
    </source>
</evidence>
<dbReference type="CDD" id="cd00054">
    <property type="entry name" value="EGF_CA"/>
    <property type="match status" value="7"/>
</dbReference>
<evidence type="ECO:0000313" key="9">
    <source>
        <dbReference type="EMBL" id="CAJ0968186.1"/>
    </source>
</evidence>
<dbReference type="SMART" id="SM00181">
    <property type="entry name" value="EGF"/>
    <property type="match status" value="8"/>
</dbReference>
<feature type="disulfide bond" evidence="6">
    <location>
        <begin position="399"/>
        <end position="408"/>
    </location>
</feature>
<evidence type="ECO:0000259" key="8">
    <source>
        <dbReference type="PROSITE" id="PS50026"/>
    </source>
</evidence>
<keyword evidence="1 6" id="KW-0245">EGF-like domain</keyword>
<dbReference type="Proteomes" id="UP001176940">
    <property type="component" value="Unassembled WGS sequence"/>
</dbReference>
<feature type="domain" description="Laminin G" evidence="7">
    <location>
        <begin position="186"/>
        <end position="371"/>
    </location>
</feature>
<feature type="disulfide bond" evidence="6">
    <location>
        <begin position="864"/>
        <end position="874"/>
    </location>
</feature>
<dbReference type="Pfam" id="PF02210">
    <property type="entry name" value="Laminin_G_2"/>
    <property type="match status" value="3"/>
</dbReference>
<feature type="domain" description="Laminin G" evidence="7">
    <location>
        <begin position="649"/>
        <end position="820"/>
    </location>
</feature>
<feature type="disulfide bond" evidence="6">
    <location>
        <begin position="174"/>
        <end position="183"/>
    </location>
</feature>
<dbReference type="SUPFAM" id="SSF57196">
    <property type="entry name" value="EGF/Laminin"/>
    <property type="match status" value="2"/>
</dbReference>
<organism evidence="9 10">
    <name type="scientific">Ranitomeya imitator</name>
    <name type="common">mimic poison frog</name>
    <dbReference type="NCBI Taxonomy" id="111125"/>
    <lineage>
        <taxon>Eukaryota</taxon>
        <taxon>Metazoa</taxon>
        <taxon>Chordata</taxon>
        <taxon>Craniata</taxon>
        <taxon>Vertebrata</taxon>
        <taxon>Euteleostomi</taxon>
        <taxon>Amphibia</taxon>
        <taxon>Batrachia</taxon>
        <taxon>Anura</taxon>
        <taxon>Neobatrachia</taxon>
        <taxon>Hyloidea</taxon>
        <taxon>Dendrobatidae</taxon>
        <taxon>Dendrobatinae</taxon>
        <taxon>Ranitomeya</taxon>
    </lineage>
</organism>